<dbReference type="PROSITE" id="PS51677">
    <property type="entry name" value="NODB"/>
    <property type="match status" value="1"/>
</dbReference>
<keyword evidence="4" id="KW-1185">Reference proteome</keyword>
<feature type="domain" description="NodB homology" evidence="2">
    <location>
        <begin position="88"/>
        <end position="280"/>
    </location>
</feature>
<dbReference type="CDD" id="cd10944">
    <property type="entry name" value="CE4_SmPgdA_like"/>
    <property type="match status" value="1"/>
</dbReference>
<dbReference type="EMBL" id="ACDP02000023">
    <property type="protein sequence ID" value="EEO27615.1"/>
    <property type="molecule type" value="Genomic_DNA"/>
</dbReference>
<keyword evidence="1" id="KW-0812">Transmembrane</keyword>
<protein>
    <recommendedName>
        <fullName evidence="2">NodB homology domain-containing protein</fullName>
    </recommendedName>
</protein>
<keyword evidence="1" id="KW-1133">Transmembrane helix</keyword>
<evidence type="ECO:0000259" key="2">
    <source>
        <dbReference type="PROSITE" id="PS51677"/>
    </source>
</evidence>
<dbReference type="HOGENOM" id="CLU_021264_6_1_4"/>
<name>C3X329_9BURK</name>
<keyword evidence="1" id="KW-0472">Membrane</keyword>
<dbReference type="GO" id="GO:0005975">
    <property type="term" value="P:carbohydrate metabolic process"/>
    <property type="evidence" value="ECO:0007669"/>
    <property type="project" value="InterPro"/>
</dbReference>
<dbReference type="PANTHER" id="PTHR10587">
    <property type="entry name" value="GLYCOSYL TRANSFERASE-RELATED"/>
    <property type="match status" value="1"/>
</dbReference>
<dbReference type="Pfam" id="PF01522">
    <property type="entry name" value="Polysacc_deac_1"/>
    <property type="match status" value="1"/>
</dbReference>
<evidence type="ECO:0000313" key="3">
    <source>
        <dbReference type="EMBL" id="EEO27615.1"/>
    </source>
</evidence>
<comment type="caution">
    <text evidence="3">The sequence shown here is derived from an EMBL/GenBank/DDBJ whole genome shotgun (WGS) entry which is preliminary data.</text>
</comment>
<evidence type="ECO:0000313" key="4">
    <source>
        <dbReference type="Proteomes" id="UP000003973"/>
    </source>
</evidence>
<dbReference type="InterPro" id="IPR011330">
    <property type="entry name" value="Glyco_hydro/deAcase_b/a-brl"/>
</dbReference>
<reference evidence="3" key="1">
    <citation type="submission" date="2011-10" db="EMBL/GenBank/DDBJ databases">
        <title>The Genome Sequence of Oxalobacter formigenes HOxBLS.</title>
        <authorList>
            <consortium name="The Broad Institute Genome Sequencing Platform"/>
            <person name="Earl A."/>
            <person name="Ward D."/>
            <person name="Feldgarden M."/>
            <person name="Gevers D."/>
            <person name="Allison M.J."/>
            <person name="Humphrey S."/>
            <person name="Young S.K."/>
            <person name="Zeng Q."/>
            <person name="Gargeya S."/>
            <person name="Fitzgerald M."/>
            <person name="Haas B."/>
            <person name="Abouelleil A."/>
            <person name="Alvarado L."/>
            <person name="Arachchi H.M."/>
            <person name="Berlin A."/>
            <person name="Brown A."/>
            <person name="Chapman S.B."/>
            <person name="Chen Z."/>
            <person name="Dunbar C."/>
            <person name="Freedman E."/>
            <person name="Gearin G."/>
            <person name="Goldberg J."/>
            <person name="Griggs A."/>
            <person name="Gujja S."/>
            <person name="Heiman D."/>
            <person name="Howarth C."/>
            <person name="Larson L."/>
            <person name="Lui A."/>
            <person name="MacDonald P.J.P."/>
            <person name="Montmayeur A."/>
            <person name="Murphy C."/>
            <person name="Neiman D."/>
            <person name="Pearson M."/>
            <person name="Priest M."/>
            <person name="Roberts A."/>
            <person name="Saif S."/>
            <person name="Shea T."/>
            <person name="Shenoy N."/>
            <person name="Sisk P."/>
            <person name="Stolte C."/>
            <person name="Sykes S."/>
            <person name="Wortman J."/>
            <person name="Nusbaum C."/>
            <person name="Birren B."/>
        </authorList>
    </citation>
    <scope>NUCLEOTIDE SEQUENCE [LARGE SCALE GENOMIC DNA]</scope>
    <source>
        <strain evidence="3">HOxBLS</strain>
    </source>
</reference>
<sequence>MNKAYWGSVRFFRHLYTAGFIVLLSLPVCAAFYFWQVGFAATRDMNRIPTESLARDSLEFMGRDVFSYQKKYPDMMVAPAGNRIVSANTVYLTFDDGPSPVTEKVLDVLKHYRIQGTFFVIGEHLDSPAARETVRRILREGHSLGIHSETHRYRKIYASVEAWLDDFAAVEKRLTDITGVRPTLFRFPGGSINVYNSAIYQELIAEMTRRGYVYFDWNVSAGDISNVPVRPETLFANVVSRTPVEKCAVVLMHDSAGKTGTLKALPKIIEHYRAKGLRFDRLQHDTWPVAFGYRN</sequence>
<dbReference type="GO" id="GO:0016810">
    <property type="term" value="F:hydrolase activity, acting on carbon-nitrogen (but not peptide) bonds"/>
    <property type="evidence" value="ECO:0007669"/>
    <property type="project" value="InterPro"/>
</dbReference>
<dbReference type="InterPro" id="IPR002509">
    <property type="entry name" value="NODB_dom"/>
</dbReference>
<dbReference type="Proteomes" id="UP000003973">
    <property type="component" value="Unassembled WGS sequence"/>
</dbReference>
<feature type="transmembrane region" description="Helical" evidence="1">
    <location>
        <begin position="15"/>
        <end position="35"/>
    </location>
</feature>
<accession>C3X329</accession>
<dbReference type="PANTHER" id="PTHR10587:SF125">
    <property type="entry name" value="POLYSACCHARIDE DEACETYLASE YHEN-RELATED"/>
    <property type="match status" value="1"/>
</dbReference>
<dbReference type="eggNOG" id="COG0726">
    <property type="taxonomic scope" value="Bacteria"/>
</dbReference>
<dbReference type="InterPro" id="IPR050248">
    <property type="entry name" value="Polysacc_deacetylase_ArnD"/>
</dbReference>
<dbReference type="Gene3D" id="3.20.20.370">
    <property type="entry name" value="Glycoside hydrolase/deacetylase"/>
    <property type="match status" value="1"/>
</dbReference>
<dbReference type="SUPFAM" id="SSF88713">
    <property type="entry name" value="Glycoside hydrolase/deacetylase"/>
    <property type="match status" value="1"/>
</dbReference>
<dbReference type="RefSeq" id="WP_005876733.1">
    <property type="nucleotide sequence ID" value="NZ_CABMNL010000001.1"/>
</dbReference>
<organism evidence="3 4">
    <name type="scientific">Oxalobacter paraformigenes</name>
    <dbReference type="NCBI Taxonomy" id="556268"/>
    <lineage>
        <taxon>Bacteria</taxon>
        <taxon>Pseudomonadati</taxon>
        <taxon>Pseudomonadota</taxon>
        <taxon>Betaproteobacteria</taxon>
        <taxon>Burkholderiales</taxon>
        <taxon>Oxalobacteraceae</taxon>
        <taxon>Oxalobacter</taxon>
    </lineage>
</organism>
<evidence type="ECO:0000256" key="1">
    <source>
        <dbReference type="SAM" id="Phobius"/>
    </source>
</evidence>
<gene>
    <name evidence="3" type="ORF">OFAG_00768</name>
</gene>
<dbReference type="AlphaFoldDB" id="C3X329"/>
<proteinExistence type="predicted"/>